<dbReference type="EMBL" id="JFYZ01000003">
    <property type="protein sequence ID" value="EZP83425.1"/>
    <property type="molecule type" value="Genomic_DNA"/>
</dbReference>
<evidence type="ECO:0000313" key="3">
    <source>
        <dbReference type="Proteomes" id="UP000024329"/>
    </source>
</evidence>
<organism evidence="2 3">
    <name type="scientific">Novosphingobium resinovorum</name>
    <dbReference type="NCBI Taxonomy" id="158500"/>
    <lineage>
        <taxon>Bacteria</taxon>
        <taxon>Pseudomonadati</taxon>
        <taxon>Pseudomonadota</taxon>
        <taxon>Alphaproteobacteria</taxon>
        <taxon>Sphingomonadales</taxon>
        <taxon>Sphingomonadaceae</taxon>
        <taxon>Novosphingobium</taxon>
    </lineage>
</organism>
<proteinExistence type="predicted"/>
<keyword evidence="1" id="KW-1133">Transmembrane helix</keyword>
<name>A0A031K2G9_9SPHN</name>
<evidence type="ECO:0000256" key="1">
    <source>
        <dbReference type="SAM" id="Phobius"/>
    </source>
</evidence>
<feature type="transmembrane region" description="Helical" evidence="1">
    <location>
        <begin position="33"/>
        <end position="52"/>
    </location>
</feature>
<accession>A0A031K2G9</accession>
<dbReference type="Proteomes" id="UP000024329">
    <property type="component" value="Unassembled WGS sequence"/>
</dbReference>
<comment type="caution">
    <text evidence="2">The sequence shown here is derived from an EMBL/GenBank/DDBJ whole genome shotgun (WGS) entry which is preliminary data.</text>
</comment>
<reference evidence="2 3" key="1">
    <citation type="submission" date="2014-03" db="EMBL/GenBank/DDBJ databases">
        <title>Whole genome sequence of Novosphingobium resinovorum KF1.</title>
        <authorList>
            <person name="Gan H.M."/>
            <person name="Gan H.Y."/>
            <person name="Chew T.H."/>
            <person name="Savka M.A."/>
        </authorList>
    </citation>
    <scope>NUCLEOTIDE SEQUENCE [LARGE SCALE GENOMIC DNA]</scope>
    <source>
        <strain evidence="2 3">KF1</strain>
    </source>
</reference>
<keyword evidence="1" id="KW-0812">Transmembrane</keyword>
<gene>
    <name evidence="2" type="ORF">BV97_01536</name>
</gene>
<protein>
    <submittedName>
        <fullName evidence="2">Uncharacterized protein</fullName>
    </submittedName>
</protein>
<keyword evidence="1" id="KW-0472">Membrane</keyword>
<dbReference type="eggNOG" id="ENOG5030ZWQ">
    <property type="taxonomic scope" value="Bacteria"/>
</dbReference>
<sequence length="60" mass="6687">MLGFPIFLFLVFIDAIGDCEPYTDCKKGFLTQVLLPSVAITFGVFLLTRWAIRAARDSST</sequence>
<dbReference type="AlphaFoldDB" id="A0A031K2G9"/>
<evidence type="ECO:0000313" key="2">
    <source>
        <dbReference type="EMBL" id="EZP83425.1"/>
    </source>
</evidence>